<keyword evidence="5" id="KW-1185">Reference proteome</keyword>
<dbReference type="AlphaFoldDB" id="A0AAD7S7Z7"/>
<dbReference type="SUPFAM" id="SSF56672">
    <property type="entry name" value="DNA/RNA polymerases"/>
    <property type="match status" value="1"/>
</dbReference>
<dbReference type="Proteomes" id="UP001221898">
    <property type="component" value="Unassembled WGS sequence"/>
</dbReference>
<dbReference type="InterPro" id="IPR043128">
    <property type="entry name" value="Rev_trsase/Diguanyl_cyclase"/>
</dbReference>
<feature type="domain" description="Reverse transcriptase/retrotransposon-derived protein RNase H-like" evidence="3">
    <location>
        <begin position="158"/>
        <end position="256"/>
    </location>
</feature>
<dbReference type="EMBL" id="JAINUG010000106">
    <property type="protein sequence ID" value="KAJ8396456.1"/>
    <property type="molecule type" value="Genomic_DNA"/>
</dbReference>
<dbReference type="FunFam" id="3.30.70.270:FF:000020">
    <property type="entry name" value="Transposon Tf2-6 polyprotein-like Protein"/>
    <property type="match status" value="1"/>
</dbReference>
<dbReference type="Pfam" id="PF17919">
    <property type="entry name" value="RT_RNaseH_2"/>
    <property type="match status" value="1"/>
</dbReference>
<keyword evidence="1" id="KW-0511">Multifunctional enzyme</keyword>
<dbReference type="Gene3D" id="3.30.70.270">
    <property type="match status" value="1"/>
</dbReference>
<proteinExistence type="predicted"/>
<dbReference type="GO" id="GO:0003824">
    <property type="term" value="F:catalytic activity"/>
    <property type="evidence" value="ECO:0007669"/>
    <property type="project" value="UniProtKB-KW"/>
</dbReference>
<dbReference type="CDD" id="cd09274">
    <property type="entry name" value="RNase_HI_RT_Ty3"/>
    <property type="match status" value="1"/>
</dbReference>
<dbReference type="Gene3D" id="3.10.20.370">
    <property type="match status" value="1"/>
</dbReference>
<evidence type="ECO:0000256" key="2">
    <source>
        <dbReference type="SAM" id="MobiDB-lite"/>
    </source>
</evidence>
<dbReference type="InterPro" id="IPR041577">
    <property type="entry name" value="RT_RNaseH_2"/>
</dbReference>
<protein>
    <recommendedName>
        <fullName evidence="3">Reverse transcriptase/retrotransposon-derived protein RNase H-like domain-containing protein</fullName>
    </recommendedName>
</protein>
<evidence type="ECO:0000256" key="1">
    <source>
        <dbReference type="ARBA" id="ARBA00023268"/>
    </source>
</evidence>
<name>A0AAD7S7Z7_9TELE</name>
<reference evidence="4" key="1">
    <citation type="journal article" date="2023" name="Science">
        <title>Genome structures resolve the early diversification of teleost fishes.</title>
        <authorList>
            <person name="Parey E."/>
            <person name="Louis A."/>
            <person name="Montfort J."/>
            <person name="Bouchez O."/>
            <person name="Roques C."/>
            <person name="Iampietro C."/>
            <person name="Lluch J."/>
            <person name="Castinel A."/>
            <person name="Donnadieu C."/>
            <person name="Desvignes T."/>
            <person name="Floi Bucao C."/>
            <person name="Jouanno E."/>
            <person name="Wen M."/>
            <person name="Mejri S."/>
            <person name="Dirks R."/>
            <person name="Jansen H."/>
            <person name="Henkel C."/>
            <person name="Chen W.J."/>
            <person name="Zahm M."/>
            <person name="Cabau C."/>
            <person name="Klopp C."/>
            <person name="Thompson A.W."/>
            <person name="Robinson-Rechavi M."/>
            <person name="Braasch I."/>
            <person name="Lecointre G."/>
            <person name="Bobe J."/>
            <person name="Postlethwait J.H."/>
            <person name="Berthelot C."/>
            <person name="Roest Crollius H."/>
            <person name="Guiguen Y."/>
        </authorList>
    </citation>
    <scope>NUCLEOTIDE SEQUENCE</scope>
    <source>
        <strain evidence="4">NC1722</strain>
    </source>
</reference>
<organism evidence="4 5">
    <name type="scientific">Aldrovandia affinis</name>
    <dbReference type="NCBI Taxonomy" id="143900"/>
    <lineage>
        <taxon>Eukaryota</taxon>
        <taxon>Metazoa</taxon>
        <taxon>Chordata</taxon>
        <taxon>Craniata</taxon>
        <taxon>Vertebrata</taxon>
        <taxon>Euteleostomi</taxon>
        <taxon>Actinopterygii</taxon>
        <taxon>Neopterygii</taxon>
        <taxon>Teleostei</taxon>
        <taxon>Notacanthiformes</taxon>
        <taxon>Halosauridae</taxon>
        <taxon>Aldrovandia</taxon>
    </lineage>
</organism>
<evidence type="ECO:0000259" key="3">
    <source>
        <dbReference type="Pfam" id="PF17919"/>
    </source>
</evidence>
<feature type="compositionally biased region" description="Low complexity" evidence="2">
    <location>
        <begin position="410"/>
        <end position="433"/>
    </location>
</feature>
<sequence length="445" mass="50533">MSYRLPLLLPGYRQPGFRCQILRNRNSEHGGRWSYQAIGQPVGGPRLPCKKKDNSWRFCVDYRRVNAVTRKDSYPLDYISGSKWFSSLAFLGHVLSAGGVATDPAKITAVRDWPPPTNISDLQSFLDLASYYRRYVRNFAIIARPLHCLTDCGQPYVWDYPCAQAFNALQTALIMAPVLAYPDANRPFILDTDASNVGVGAVLSQPSDSREQVIAYYSHALNKTERNYCVTRRELLTVIAILWHFRPYLHGTRFFVRTNHTSLTRLLNFKNPEGQVARWLESLQGYDFELRHLWAYRTARQESSRCTPASLMFGRELRTPVDLVFGPPPEPEVEGGPEIDYLRQLQERLQVAHDFTRQAQAGSGVKQKRAYDTRCRGQAFAPEVVYQVRMPGRGREVVLHQDRLAPYQPLAQAAAEAAGESPRPLSPRDSLSAPGGGRRRTPRHR</sequence>
<dbReference type="PANTHER" id="PTHR37984:SF5">
    <property type="entry name" value="PROTEIN NYNRIN-LIKE"/>
    <property type="match status" value="1"/>
</dbReference>
<evidence type="ECO:0000313" key="5">
    <source>
        <dbReference type="Proteomes" id="UP001221898"/>
    </source>
</evidence>
<dbReference type="Gene3D" id="3.10.10.10">
    <property type="entry name" value="HIV Type 1 Reverse Transcriptase, subunit A, domain 1"/>
    <property type="match status" value="1"/>
</dbReference>
<feature type="region of interest" description="Disordered" evidence="2">
    <location>
        <begin position="410"/>
        <end position="445"/>
    </location>
</feature>
<evidence type="ECO:0000313" key="4">
    <source>
        <dbReference type="EMBL" id="KAJ8396456.1"/>
    </source>
</evidence>
<dbReference type="FunFam" id="3.10.20.370:FF:000001">
    <property type="entry name" value="Retrovirus-related Pol polyprotein from transposon 17.6-like protein"/>
    <property type="match status" value="1"/>
</dbReference>
<comment type="caution">
    <text evidence="4">The sequence shown here is derived from an EMBL/GenBank/DDBJ whole genome shotgun (WGS) entry which is preliminary data.</text>
</comment>
<accession>A0AAD7S7Z7</accession>
<gene>
    <name evidence="4" type="ORF">AAFF_G00017620</name>
</gene>
<dbReference type="PANTHER" id="PTHR37984">
    <property type="entry name" value="PROTEIN CBG26694"/>
    <property type="match status" value="1"/>
</dbReference>
<dbReference type="InterPro" id="IPR043502">
    <property type="entry name" value="DNA/RNA_pol_sf"/>
</dbReference>
<dbReference type="InterPro" id="IPR050951">
    <property type="entry name" value="Retrovirus_Pol_polyprotein"/>
</dbReference>